<comment type="caution">
    <text evidence="2">The sequence shown here is derived from an EMBL/GenBank/DDBJ whole genome shotgun (WGS) entry which is preliminary data.</text>
</comment>
<dbReference type="RefSeq" id="WP_275475587.1">
    <property type="nucleotide sequence ID" value="NZ_CP162940.1"/>
</dbReference>
<keyword evidence="1" id="KW-1133">Transmembrane helix</keyword>
<evidence type="ECO:0000256" key="1">
    <source>
        <dbReference type="SAM" id="Phobius"/>
    </source>
</evidence>
<keyword evidence="3" id="KW-1185">Reference proteome</keyword>
<feature type="transmembrane region" description="Helical" evidence="1">
    <location>
        <begin position="41"/>
        <end position="60"/>
    </location>
</feature>
<protein>
    <submittedName>
        <fullName evidence="2">Uncharacterized protein</fullName>
    </submittedName>
</protein>
<keyword evidence="1" id="KW-0472">Membrane</keyword>
<evidence type="ECO:0000313" key="3">
    <source>
        <dbReference type="Proteomes" id="UP001579974"/>
    </source>
</evidence>
<name>A0ABV5A941_9BACL</name>
<accession>A0ABV5A941</accession>
<dbReference type="Proteomes" id="UP001579974">
    <property type="component" value="Unassembled WGS sequence"/>
</dbReference>
<dbReference type="EMBL" id="JBDXSU010000001">
    <property type="protein sequence ID" value="MFB5188748.1"/>
    <property type="molecule type" value="Genomic_DNA"/>
</dbReference>
<organism evidence="2 3">
    <name type="scientific">Alicyclobacillus fastidiosus</name>
    <dbReference type="NCBI Taxonomy" id="392011"/>
    <lineage>
        <taxon>Bacteria</taxon>
        <taxon>Bacillati</taxon>
        <taxon>Bacillota</taxon>
        <taxon>Bacilli</taxon>
        <taxon>Bacillales</taxon>
        <taxon>Alicyclobacillaceae</taxon>
        <taxon>Alicyclobacillus</taxon>
    </lineage>
</organism>
<reference evidence="2 3" key="1">
    <citation type="journal article" date="2024" name="Int. J. Mol. Sci.">
        <title>Exploration of Alicyclobacillus spp. Genome in Search of Antibiotic Resistance.</title>
        <authorList>
            <person name="Bucka-Kolendo J."/>
            <person name="Kiousi D.E."/>
            <person name="Dekowska A."/>
            <person name="Mikolajczuk-Szczyrba A."/>
            <person name="Karadedos D.M."/>
            <person name="Michael P."/>
            <person name="Galanis A."/>
            <person name="Sokolowska B."/>
        </authorList>
    </citation>
    <scope>NUCLEOTIDE SEQUENCE [LARGE SCALE GENOMIC DNA]</scope>
    <source>
        <strain evidence="2 3">KKP 3000</strain>
    </source>
</reference>
<gene>
    <name evidence="2" type="ORF">KKP3000_001181</name>
</gene>
<proteinExistence type="predicted"/>
<keyword evidence="1" id="KW-0812">Transmembrane</keyword>
<sequence length="98" mass="10402">MTIKTNIWSFVAAVLCIILAFIAGAGHVTPVIIKTIGVNPWFVVLSGSSITLVFGIIGFAGGANFVSRFRSVLTAIITFGLAIFSAYVVVMANIFQFT</sequence>
<evidence type="ECO:0000313" key="2">
    <source>
        <dbReference type="EMBL" id="MFB5188748.1"/>
    </source>
</evidence>
<feature type="transmembrane region" description="Helical" evidence="1">
    <location>
        <begin position="72"/>
        <end position="95"/>
    </location>
</feature>